<keyword evidence="2" id="KW-1185">Reference proteome</keyword>
<evidence type="ECO:0000313" key="1">
    <source>
        <dbReference type="EMBL" id="MBB5233135.1"/>
    </source>
</evidence>
<gene>
    <name evidence="1" type="ORF">HNQ09_000552</name>
</gene>
<sequence>MASHDLTLAAFPEIFEPDGSLVDLYVPNTSLEDWQRLLDELRTGFLPYEYRDFELGDERRPLPLRTEDIFSRSDEASRCLLTLDSDGLKLNCHFFIPEEIELDLHPQDIHSAELATRLTHFVVRISALLSKPVLVCSENMRERPCFIASSGGITRTC</sequence>
<protein>
    <submittedName>
        <fullName evidence="1">Putative nuclease of putative toxin-antitoxin system</fullName>
    </submittedName>
</protein>
<dbReference type="EMBL" id="JACHFN010000001">
    <property type="protein sequence ID" value="MBB5233135.1"/>
    <property type="molecule type" value="Genomic_DNA"/>
</dbReference>
<evidence type="ECO:0000313" key="2">
    <source>
        <dbReference type="Proteomes" id="UP000525389"/>
    </source>
</evidence>
<proteinExistence type="predicted"/>
<dbReference type="Proteomes" id="UP000525389">
    <property type="component" value="Unassembled WGS sequence"/>
</dbReference>
<accession>A0A7W8LP38</accession>
<comment type="caution">
    <text evidence="1">The sequence shown here is derived from an EMBL/GenBank/DDBJ whole genome shotgun (WGS) entry which is preliminary data.</text>
</comment>
<name>A0A7W8LP38_9DEIO</name>
<organism evidence="1 2">
    <name type="scientific">Deinococcus budaensis</name>
    <dbReference type="NCBI Taxonomy" id="1665626"/>
    <lineage>
        <taxon>Bacteria</taxon>
        <taxon>Thermotogati</taxon>
        <taxon>Deinococcota</taxon>
        <taxon>Deinococci</taxon>
        <taxon>Deinococcales</taxon>
        <taxon>Deinococcaceae</taxon>
        <taxon>Deinococcus</taxon>
    </lineage>
</organism>
<dbReference type="AlphaFoldDB" id="A0A7W8LP38"/>
<reference evidence="1 2" key="1">
    <citation type="submission" date="2020-08" db="EMBL/GenBank/DDBJ databases">
        <title>Genomic Encyclopedia of Type Strains, Phase IV (KMG-IV): sequencing the most valuable type-strain genomes for metagenomic binning, comparative biology and taxonomic classification.</title>
        <authorList>
            <person name="Goeker M."/>
        </authorList>
    </citation>
    <scope>NUCLEOTIDE SEQUENCE [LARGE SCALE GENOMIC DNA]</scope>
    <source>
        <strain evidence="1 2">DSM 101791</strain>
    </source>
</reference>
<dbReference type="RefSeq" id="WP_184025039.1">
    <property type="nucleotide sequence ID" value="NZ_JACHFN010000001.1"/>
</dbReference>